<comment type="caution">
    <text evidence="1">The sequence shown here is derived from an EMBL/GenBank/DDBJ whole genome shotgun (WGS) entry which is preliminary data.</text>
</comment>
<evidence type="ECO:0000313" key="2">
    <source>
        <dbReference type="Proteomes" id="UP001177021"/>
    </source>
</evidence>
<reference evidence="1" key="1">
    <citation type="submission" date="2023-10" db="EMBL/GenBank/DDBJ databases">
        <authorList>
            <person name="Rodriguez Cubillos JULIANA M."/>
            <person name="De Vega J."/>
        </authorList>
    </citation>
    <scope>NUCLEOTIDE SEQUENCE</scope>
</reference>
<dbReference type="Proteomes" id="UP001177021">
    <property type="component" value="Unassembled WGS sequence"/>
</dbReference>
<keyword evidence="2" id="KW-1185">Reference proteome</keyword>
<evidence type="ECO:0000313" key="1">
    <source>
        <dbReference type="EMBL" id="CAJ2654074.1"/>
    </source>
</evidence>
<name>A0ACB0KDC1_TRIPR</name>
<protein>
    <submittedName>
        <fullName evidence="1">Uncharacterized protein</fullName>
    </submittedName>
</protein>
<accession>A0ACB0KDC1</accession>
<sequence>MYRGFIFLHCSSNNYLWNPSTGFHKQIPLSPIDSNFGCAYCFRYLYGFGYDQSRDDYLVVSLSYDTALSADISTHLEIFSLRDNTWREIEDTRFPYRGAYNYPKVGLLFNGDIHWLTYHCDLLVNVIVAFDLMERKLLKIPLPDVEIWVMKEYKVHSSWTMNVVIPIVAIPYFSPIYSTKNGDIIGTIGGTGLAKYNGIGQLLGHCSFCDDPLGSQVVMYTESLLSLPGGIEQV</sequence>
<proteinExistence type="predicted"/>
<dbReference type="EMBL" id="CASHSV030000206">
    <property type="protein sequence ID" value="CAJ2654074.1"/>
    <property type="molecule type" value="Genomic_DNA"/>
</dbReference>
<organism evidence="1 2">
    <name type="scientific">Trifolium pratense</name>
    <name type="common">Red clover</name>
    <dbReference type="NCBI Taxonomy" id="57577"/>
    <lineage>
        <taxon>Eukaryota</taxon>
        <taxon>Viridiplantae</taxon>
        <taxon>Streptophyta</taxon>
        <taxon>Embryophyta</taxon>
        <taxon>Tracheophyta</taxon>
        <taxon>Spermatophyta</taxon>
        <taxon>Magnoliopsida</taxon>
        <taxon>eudicotyledons</taxon>
        <taxon>Gunneridae</taxon>
        <taxon>Pentapetalae</taxon>
        <taxon>rosids</taxon>
        <taxon>fabids</taxon>
        <taxon>Fabales</taxon>
        <taxon>Fabaceae</taxon>
        <taxon>Papilionoideae</taxon>
        <taxon>50 kb inversion clade</taxon>
        <taxon>NPAAA clade</taxon>
        <taxon>Hologalegina</taxon>
        <taxon>IRL clade</taxon>
        <taxon>Trifolieae</taxon>
        <taxon>Trifolium</taxon>
    </lineage>
</organism>
<gene>
    <name evidence="1" type="ORF">MILVUS5_LOCUS21304</name>
</gene>